<comment type="function">
    <text evidence="7 8 9">One of the essential components for the initiation of protein synthesis. Protects formylmethionyl-tRNA from spontaneous hydrolysis and promotes its binding to the 30S ribosomal subunits. Also involved in the hydrolysis of GTP during the formation of the 70S ribosomal complex.</text>
</comment>
<dbReference type="InterPro" id="IPR015760">
    <property type="entry name" value="TIF_IF2"/>
</dbReference>
<evidence type="ECO:0000256" key="4">
    <source>
        <dbReference type="ARBA" id="ARBA00022741"/>
    </source>
</evidence>
<dbReference type="SUPFAM" id="SSF52156">
    <property type="entry name" value="Initiation factor IF2/eIF5b, domain 3"/>
    <property type="match status" value="1"/>
</dbReference>
<dbReference type="PROSITE" id="PS01176">
    <property type="entry name" value="IF2"/>
    <property type="match status" value="1"/>
</dbReference>
<evidence type="ECO:0000256" key="7">
    <source>
        <dbReference type="ARBA" id="ARBA00025162"/>
    </source>
</evidence>
<evidence type="ECO:0000256" key="10">
    <source>
        <dbReference type="SAM" id="MobiDB-lite"/>
    </source>
</evidence>
<dbReference type="Gene3D" id="2.40.30.10">
    <property type="entry name" value="Translation factors"/>
    <property type="match status" value="2"/>
</dbReference>
<keyword evidence="4 8" id="KW-0547">Nucleotide-binding</keyword>
<evidence type="ECO:0000313" key="12">
    <source>
        <dbReference type="EMBL" id="KQC86655.1"/>
    </source>
</evidence>
<evidence type="ECO:0000256" key="5">
    <source>
        <dbReference type="ARBA" id="ARBA00022917"/>
    </source>
</evidence>
<dbReference type="InterPro" id="IPR000178">
    <property type="entry name" value="TF_IF2_bacterial-like"/>
</dbReference>
<comment type="subcellular location">
    <subcellularLocation>
        <location evidence="8">Cytoplasm</location>
    </subcellularLocation>
</comment>
<dbReference type="SUPFAM" id="SSF52540">
    <property type="entry name" value="P-loop containing nucleoside triphosphate hydrolases"/>
    <property type="match status" value="1"/>
</dbReference>
<evidence type="ECO:0000256" key="1">
    <source>
        <dbReference type="ARBA" id="ARBA00007733"/>
    </source>
</evidence>
<accession>A0AAW3JWB7</accession>
<dbReference type="InterPro" id="IPR027417">
    <property type="entry name" value="P-loop_NTPase"/>
</dbReference>
<feature type="compositionally biased region" description="Basic and acidic residues" evidence="10">
    <location>
        <begin position="347"/>
        <end position="365"/>
    </location>
</feature>
<dbReference type="InterPro" id="IPR009000">
    <property type="entry name" value="Transl_B-barrel_sf"/>
</dbReference>
<name>A0AAW3JWB7_9FIRM</name>
<feature type="region of interest" description="Disordered" evidence="10">
    <location>
        <begin position="57"/>
        <end position="412"/>
    </location>
</feature>
<comment type="similarity">
    <text evidence="1 8 9">Belongs to the TRAFAC class translation factor GTPase superfamily. Classic translation factor GTPase family. IF-2 subfamily.</text>
</comment>
<dbReference type="GO" id="GO:0003924">
    <property type="term" value="F:GTPase activity"/>
    <property type="evidence" value="ECO:0007669"/>
    <property type="project" value="UniProtKB-UniRule"/>
</dbReference>
<dbReference type="Gene3D" id="3.40.50.10050">
    <property type="entry name" value="Translation initiation factor IF- 2, domain 3"/>
    <property type="match status" value="1"/>
</dbReference>
<dbReference type="FunFam" id="3.40.50.300:FF:000019">
    <property type="entry name" value="Translation initiation factor IF-2"/>
    <property type="match status" value="1"/>
</dbReference>
<dbReference type="InterPro" id="IPR023115">
    <property type="entry name" value="TIF_IF2_dom3"/>
</dbReference>
<comment type="caution">
    <text evidence="12">The sequence shown here is derived from an EMBL/GenBank/DDBJ whole genome shotgun (WGS) entry which is preliminary data.</text>
</comment>
<dbReference type="PANTHER" id="PTHR43381:SF5">
    <property type="entry name" value="TR-TYPE G DOMAIN-CONTAINING PROTEIN"/>
    <property type="match status" value="1"/>
</dbReference>
<dbReference type="RefSeq" id="WP_055942445.1">
    <property type="nucleotide sequence ID" value="NZ_JAQDCV010000001.1"/>
</dbReference>
<dbReference type="Pfam" id="PF00009">
    <property type="entry name" value="GTP_EFTU"/>
    <property type="match status" value="1"/>
</dbReference>
<dbReference type="FunFam" id="2.40.30.10:FF:000008">
    <property type="entry name" value="Translation initiation factor IF-2"/>
    <property type="match status" value="1"/>
</dbReference>
<dbReference type="GO" id="GO:0005525">
    <property type="term" value="F:GTP binding"/>
    <property type="evidence" value="ECO:0007669"/>
    <property type="project" value="UniProtKB-KW"/>
</dbReference>
<organism evidence="12 13">
    <name type="scientific">Butyribacter intestini</name>
    <dbReference type="NCBI Taxonomy" id="1703332"/>
    <lineage>
        <taxon>Bacteria</taxon>
        <taxon>Bacillati</taxon>
        <taxon>Bacillota</taxon>
        <taxon>Clostridia</taxon>
        <taxon>Lachnospirales</taxon>
        <taxon>Lachnospiraceae</taxon>
        <taxon>Butyribacter</taxon>
    </lineage>
</organism>
<evidence type="ECO:0000256" key="8">
    <source>
        <dbReference type="HAMAP-Rule" id="MF_00100"/>
    </source>
</evidence>
<dbReference type="PANTHER" id="PTHR43381">
    <property type="entry name" value="TRANSLATION INITIATION FACTOR IF-2-RELATED"/>
    <property type="match status" value="1"/>
</dbReference>
<proteinExistence type="inferred from homology"/>
<keyword evidence="13" id="KW-1185">Reference proteome</keyword>
<dbReference type="FunFam" id="2.40.30.10:FF:000007">
    <property type="entry name" value="Translation initiation factor IF-2"/>
    <property type="match status" value="1"/>
</dbReference>
<dbReference type="SUPFAM" id="SSF50447">
    <property type="entry name" value="Translation proteins"/>
    <property type="match status" value="2"/>
</dbReference>
<dbReference type="NCBIfam" id="TIGR00231">
    <property type="entry name" value="small_GTP"/>
    <property type="match status" value="1"/>
</dbReference>
<feature type="binding site" evidence="8">
    <location>
        <begin position="554"/>
        <end position="558"/>
    </location>
    <ligand>
        <name>GTP</name>
        <dbReference type="ChEBI" id="CHEBI:37565"/>
    </ligand>
</feature>
<keyword evidence="8" id="KW-0963">Cytoplasm</keyword>
<dbReference type="PROSITE" id="PS51722">
    <property type="entry name" value="G_TR_2"/>
    <property type="match status" value="1"/>
</dbReference>
<reference evidence="12 13" key="1">
    <citation type="submission" date="2015-10" db="EMBL/GenBank/DDBJ databases">
        <title>Butyribacter intestini gen. nov., sp. nov., a butyric acid-producing bacterium of the family Lachnospiraceae isolated from the human faeces.</title>
        <authorList>
            <person name="Zou Y."/>
            <person name="Xue W."/>
            <person name="Luo G."/>
            <person name="Lv M."/>
        </authorList>
    </citation>
    <scope>NUCLEOTIDE SEQUENCE [LARGE SCALE GENOMIC DNA]</scope>
    <source>
        <strain evidence="12 13">TF01-11</strain>
    </source>
</reference>
<feature type="binding site" evidence="8">
    <location>
        <begin position="508"/>
        <end position="515"/>
    </location>
    <ligand>
        <name>GTP</name>
        <dbReference type="ChEBI" id="CHEBI:37565"/>
    </ligand>
</feature>
<keyword evidence="3 8" id="KW-0396">Initiation factor</keyword>
<dbReference type="CDD" id="cd03702">
    <property type="entry name" value="IF2_mtIF2_II"/>
    <property type="match status" value="1"/>
</dbReference>
<dbReference type="InterPro" id="IPR005225">
    <property type="entry name" value="Small_GTP-bd"/>
</dbReference>
<feature type="binding site" evidence="8">
    <location>
        <begin position="608"/>
        <end position="611"/>
    </location>
    <ligand>
        <name>GTP</name>
        <dbReference type="ChEBI" id="CHEBI:37565"/>
    </ligand>
</feature>
<dbReference type="FunFam" id="3.40.50.10050:FF:000001">
    <property type="entry name" value="Translation initiation factor IF-2"/>
    <property type="match status" value="1"/>
</dbReference>
<dbReference type="Proteomes" id="UP000050833">
    <property type="component" value="Unassembled WGS sequence"/>
</dbReference>
<dbReference type="Pfam" id="PF22042">
    <property type="entry name" value="EF-G_D2"/>
    <property type="match status" value="1"/>
</dbReference>
<dbReference type="AlphaFoldDB" id="A0AAW3JWB7"/>
<feature type="domain" description="Tr-type G" evidence="11">
    <location>
        <begin position="499"/>
        <end position="668"/>
    </location>
</feature>
<dbReference type="NCBIfam" id="TIGR00487">
    <property type="entry name" value="IF-2"/>
    <property type="match status" value="1"/>
</dbReference>
<dbReference type="InterPro" id="IPR036925">
    <property type="entry name" value="TIF_IF2_dom3_sf"/>
</dbReference>
<dbReference type="Gene3D" id="3.40.50.300">
    <property type="entry name" value="P-loop containing nucleotide triphosphate hydrolases"/>
    <property type="match status" value="1"/>
</dbReference>
<protein>
    <recommendedName>
        <fullName evidence="2 8">Translation initiation factor IF-2</fullName>
    </recommendedName>
</protein>
<gene>
    <name evidence="8" type="primary">infB</name>
    <name evidence="12" type="ORF">APZ18_05670</name>
</gene>
<dbReference type="HAMAP" id="MF_00100_B">
    <property type="entry name" value="IF_2_B"/>
    <property type="match status" value="1"/>
</dbReference>
<dbReference type="Pfam" id="PF04760">
    <property type="entry name" value="IF2_N"/>
    <property type="match status" value="1"/>
</dbReference>
<feature type="compositionally biased region" description="Basic and acidic residues" evidence="10">
    <location>
        <begin position="57"/>
        <end position="328"/>
    </location>
</feature>
<dbReference type="InterPro" id="IPR006847">
    <property type="entry name" value="IF2_N"/>
</dbReference>
<dbReference type="InterPro" id="IPR053905">
    <property type="entry name" value="EF-G-like_DII"/>
</dbReference>
<evidence type="ECO:0000259" key="11">
    <source>
        <dbReference type="PROSITE" id="PS51722"/>
    </source>
</evidence>
<evidence type="ECO:0000256" key="3">
    <source>
        <dbReference type="ARBA" id="ARBA00022540"/>
    </source>
</evidence>
<evidence type="ECO:0000313" key="13">
    <source>
        <dbReference type="Proteomes" id="UP000050833"/>
    </source>
</evidence>
<dbReference type="Gene3D" id="1.10.10.2480">
    <property type="match status" value="1"/>
</dbReference>
<dbReference type="GO" id="GO:0005829">
    <property type="term" value="C:cytosol"/>
    <property type="evidence" value="ECO:0007669"/>
    <property type="project" value="TreeGrafter"/>
</dbReference>
<dbReference type="GO" id="GO:0003743">
    <property type="term" value="F:translation initiation factor activity"/>
    <property type="evidence" value="ECO:0007669"/>
    <property type="project" value="UniProtKB-UniRule"/>
</dbReference>
<dbReference type="InterPro" id="IPR000795">
    <property type="entry name" value="T_Tr_GTP-bd_dom"/>
</dbReference>
<evidence type="ECO:0000256" key="2">
    <source>
        <dbReference type="ARBA" id="ARBA00020675"/>
    </source>
</evidence>
<feature type="region of interest" description="G-domain" evidence="8">
    <location>
        <begin position="502"/>
        <end position="650"/>
    </location>
</feature>
<dbReference type="CDD" id="cd01887">
    <property type="entry name" value="IF2_eIF5B"/>
    <property type="match status" value="1"/>
</dbReference>
<evidence type="ECO:0000256" key="9">
    <source>
        <dbReference type="RuleBase" id="RU000644"/>
    </source>
</evidence>
<keyword evidence="6 8" id="KW-0342">GTP-binding</keyword>
<dbReference type="Pfam" id="PF11987">
    <property type="entry name" value="IF-2"/>
    <property type="match status" value="1"/>
</dbReference>
<evidence type="ECO:0000256" key="6">
    <source>
        <dbReference type="ARBA" id="ARBA00023134"/>
    </source>
</evidence>
<sequence>MAKMRIYEIVSSMQRQFPNLQNKDVVTLLQENGFEVKGSQSVIEDDAIGFLLKHAKEHLSDSKKKESAKKKEQPKKAEAKAETSKKADEAKAVKEETKAAKKAEPEKETKEVKKAEVKEEVKEAKAEKEEIKEKTAVETEKKIEKAEETKPEKETKETEKKGKEETVQAEEKKDITKKEAETEKEIKSQETKKETKRDNKENRNNGNRDNRNGGNRDDRDNKNGGNRDDRDNRNGNRDNRNGGNRDDRDNRNGGNRDNRNGNRDNRNGGNRDNRNSGNRDNRNGNRDNRNGGNRDNRNGNRDNRNGGNRDNRNGNRDNRNGGNRDNRNRNGNGGGFSRGPAMPMDSMKSEVKQSRQQRANKDSRSAKQRHGRERDRDMDDEEMFTQGRKKKKDPNRKGAFIKPEPIAKPQEPEDGIRTITLPEKMTIKELSDIMKVTPSTVIKNLFMRGQVVTLNHEITFEEAEEIALEYNCIAEMEEKVDKIAEILKEDEEDESLMVKRPPVVCVMGHVDHGKTSLLDAIRETSVTSREAGGITQHIGAYVTEINGEKITFLDTPGHEAFTSMRMRGAQSTDIAILVVAADDGVMPQTIEAISHAKAAGVEIIVAVNKIDKPSANIERVKQELTEHGLIAEDWGGDTVFVPVSAHTKEGIDQLLEMIILTAEVLELKANPNRKARGVVIEAQLDKGRGPVATVLVQKGTLHVGDNIAVGAAYGKIRAMMDDQGKRVKTALPSTPVEILGLHDVPDAGEIFMATDSDKEARNIAEVYIEQGREKLLDDTKSKLTLDGLFSQIQAGNIKELNLIVKADVQGSVEAVKQSLLKLSNDEVAVRIIHGAVGAINESDVSLASASNAIIIGFNVRPDNTAKEIADREKVDVRLYRVIYNAIEDIEAAMKGMLDPEYEEKVIGHAEVRQTFKASGVGMIAGSYVLDGKIERNCKVRISREGEQIFEGELASLKRFKDDVKEVAAGYECGLVFEGFNDIKVEDQVEAYIMVEVPRS</sequence>
<dbReference type="InterPro" id="IPR044145">
    <property type="entry name" value="IF2_II"/>
</dbReference>
<dbReference type="CDD" id="cd03692">
    <property type="entry name" value="mtIF2_IVc"/>
    <property type="match status" value="1"/>
</dbReference>
<keyword evidence="5 8" id="KW-0648">Protein biosynthesis</keyword>
<dbReference type="EMBL" id="LLKB01000001">
    <property type="protein sequence ID" value="KQC86655.1"/>
    <property type="molecule type" value="Genomic_DNA"/>
</dbReference>